<evidence type="ECO:0008006" key="4">
    <source>
        <dbReference type="Google" id="ProtNLM"/>
    </source>
</evidence>
<dbReference type="PROSITE" id="PS51257">
    <property type="entry name" value="PROKAR_LIPOPROTEIN"/>
    <property type="match status" value="1"/>
</dbReference>
<feature type="signal peptide" evidence="1">
    <location>
        <begin position="1"/>
        <end position="23"/>
    </location>
</feature>
<evidence type="ECO:0000313" key="2">
    <source>
        <dbReference type="EMBL" id="MFF3665173.1"/>
    </source>
</evidence>
<dbReference type="Proteomes" id="UP001602013">
    <property type="component" value="Unassembled WGS sequence"/>
</dbReference>
<proteinExistence type="predicted"/>
<dbReference type="RefSeq" id="WP_387409182.1">
    <property type="nucleotide sequence ID" value="NZ_JBIASD010000003.1"/>
</dbReference>
<accession>A0ABW6SMV9</accession>
<name>A0ABW6SMV9_9ACTN</name>
<evidence type="ECO:0000313" key="3">
    <source>
        <dbReference type="Proteomes" id="UP001602013"/>
    </source>
</evidence>
<feature type="chain" id="PRO_5047227851" description="Lipoprotein" evidence="1">
    <location>
        <begin position="24"/>
        <end position="277"/>
    </location>
</feature>
<protein>
    <recommendedName>
        <fullName evidence="4">Lipoprotein</fullName>
    </recommendedName>
</protein>
<comment type="caution">
    <text evidence="2">The sequence shown here is derived from an EMBL/GenBank/DDBJ whole genome shotgun (WGS) entry which is preliminary data.</text>
</comment>
<dbReference type="EMBL" id="JBIASD010000003">
    <property type="protein sequence ID" value="MFF3665173.1"/>
    <property type="molecule type" value="Genomic_DNA"/>
</dbReference>
<gene>
    <name evidence="2" type="ORF">ACFYXI_06225</name>
</gene>
<keyword evidence="1" id="KW-0732">Signal</keyword>
<reference evidence="2 3" key="1">
    <citation type="submission" date="2024-10" db="EMBL/GenBank/DDBJ databases">
        <title>The Natural Products Discovery Center: Release of the First 8490 Sequenced Strains for Exploring Actinobacteria Biosynthetic Diversity.</title>
        <authorList>
            <person name="Kalkreuter E."/>
            <person name="Kautsar S.A."/>
            <person name="Yang D."/>
            <person name="Bader C.D."/>
            <person name="Teijaro C.N."/>
            <person name="Fluegel L."/>
            <person name="Davis C.M."/>
            <person name="Simpson J.R."/>
            <person name="Lauterbach L."/>
            <person name="Steele A.D."/>
            <person name="Gui C."/>
            <person name="Meng S."/>
            <person name="Li G."/>
            <person name="Viehrig K."/>
            <person name="Ye F."/>
            <person name="Su P."/>
            <person name="Kiefer A.F."/>
            <person name="Nichols A."/>
            <person name="Cepeda A.J."/>
            <person name="Yan W."/>
            <person name="Fan B."/>
            <person name="Jiang Y."/>
            <person name="Adhikari A."/>
            <person name="Zheng C.-J."/>
            <person name="Schuster L."/>
            <person name="Cowan T.M."/>
            <person name="Smanski M.J."/>
            <person name="Chevrette M.G."/>
            <person name="De Carvalho L.P.S."/>
            <person name="Shen B."/>
        </authorList>
    </citation>
    <scope>NUCLEOTIDE SEQUENCE [LARGE SCALE GENOMIC DNA]</scope>
    <source>
        <strain evidence="2 3">NPDC002173</strain>
    </source>
</reference>
<sequence length="277" mass="30451">MRRVTWVLSFALISGCAAEQAAAPVPTKGPDPRPKMEQIKADCMKQRGFKYVAYVVPDRPEPDLSTYEAMKTYRQKYGFGVFGQLVYPKDPLTGSVESARDASADDPNEAITRKLNNSQLSAYLEAMNACYEKAAKEVLHKEAGSMLEAVGLLQGARDDLEEAEINGDPELVGLVPGFADCLATKGQRVPPAILPTAMAKRGNDAFWDQMKALGAKESKGRPLPDFTPAQARPYLDREIKAALEDLECGKEFYTRFAPKRASIDARVWAEYGPLVGR</sequence>
<organism evidence="2 3">
    <name type="scientific">Microtetraspora malaysiensis</name>
    <dbReference type="NCBI Taxonomy" id="161358"/>
    <lineage>
        <taxon>Bacteria</taxon>
        <taxon>Bacillati</taxon>
        <taxon>Actinomycetota</taxon>
        <taxon>Actinomycetes</taxon>
        <taxon>Streptosporangiales</taxon>
        <taxon>Streptosporangiaceae</taxon>
        <taxon>Microtetraspora</taxon>
    </lineage>
</organism>
<evidence type="ECO:0000256" key="1">
    <source>
        <dbReference type="SAM" id="SignalP"/>
    </source>
</evidence>
<keyword evidence="3" id="KW-1185">Reference proteome</keyword>